<evidence type="ECO:0000313" key="1">
    <source>
        <dbReference type="EMBL" id="OEU10376.1"/>
    </source>
</evidence>
<gene>
    <name evidence="1" type="ORF">FRACYDRAFT_247410</name>
</gene>
<evidence type="ECO:0000313" key="2">
    <source>
        <dbReference type="Proteomes" id="UP000095751"/>
    </source>
</evidence>
<evidence type="ECO:0008006" key="3">
    <source>
        <dbReference type="Google" id="ProtNLM"/>
    </source>
</evidence>
<dbReference type="KEGG" id="fcy:FRACYDRAFT_247410"/>
<dbReference type="Proteomes" id="UP000095751">
    <property type="component" value="Unassembled WGS sequence"/>
</dbReference>
<dbReference type="InParanoid" id="A0A1E7EWZ3"/>
<organism evidence="1 2">
    <name type="scientific">Fragilariopsis cylindrus CCMP1102</name>
    <dbReference type="NCBI Taxonomy" id="635003"/>
    <lineage>
        <taxon>Eukaryota</taxon>
        <taxon>Sar</taxon>
        <taxon>Stramenopiles</taxon>
        <taxon>Ochrophyta</taxon>
        <taxon>Bacillariophyta</taxon>
        <taxon>Bacillariophyceae</taxon>
        <taxon>Bacillariophycidae</taxon>
        <taxon>Bacillariales</taxon>
        <taxon>Bacillariaceae</taxon>
        <taxon>Fragilariopsis</taxon>
    </lineage>
</organism>
<name>A0A1E7EWZ3_9STRA</name>
<accession>A0A1E7EWZ3</accession>
<dbReference type="AlphaFoldDB" id="A0A1E7EWZ3"/>
<reference evidence="1 2" key="1">
    <citation type="submission" date="2016-09" db="EMBL/GenBank/DDBJ databases">
        <title>Extensive genetic diversity and differential bi-allelic expression allows diatom success in the polar Southern Ocean.</title>
        <authorList>
            <consortium name="DOE Joint Genome Institute"/>
            <person name="Mock T."/>
            <person name="Otillar R.P."/>
            <person name="Strauss J."/>
            <person name="Dupont C."/>
            <person name="Frickenhaus S."/>
            <person name="Maumus F."/>
            <person name="Mcmullan M."/>
            <person name="Sanges R."/>
            <person name="Schmutz J."/>
            <person name="Toseland A."/>
            <person name="Valas R."/>
            <person name="Veluchamy A."/>
            <person name="Ward B.J."/>
            <person name="Allen A."/>
            <person name="Barry K."/>
            <person name="Falciatore A."/>
            <person name="Ferrante M."/>
            <person name="Fortunato A.E."/>
            <person name="Gloeckner G."/>
            <person name="Gruber A."/>
            <person name="Hipkin R."/>
            <person name="Janech M."/>
            <person name="Kroth P."/>
            <person name="Leese F."/>
            <person name="Lindquist E."/>
            <person name="Lyon B.R."/>
            <person name="Martin J."/>
            <person name="Mayer C."/>
            <person name="Parker M."/>
            <person name="Quesneville H."/>
            <person name="Raymond J."/>
            <person name="Uhlig C."/>
            <person name="Valentin K.U."/>
            <person name="Worden A.Z."/>
            <person name="Armbrust E.V."/>
            <person name="Bowler C."/>
            <person name="Green B."/>
            <person name="Moulton V."/>
            <person name="Van Oosterhout C."/>
            <person name="Grigoriev I."/>
        </authorList>
    </citation>
    <scope>NUCLEOTIDE SEQUENCE [LARGE SCALE GENOMIC DNA]</scope>
    <source>
        <strain evidence="1 2">CCMP1102</strain>
    </source>
</reference>
<keyword evidence="2" id="KW-1185">Reference proteome</keyword>
<dbReference type="InterPro" id="IPR032675">
    <property type="entry name" value="LRR_dom_sf"/>
</dbReference>
<dbReference type="Gene3D" id="3.80.10.10">
    <property type="entry name" value="Ribonuclease Inhibitor"/>
    <property type="match status" value="1"/>
</dbReference>
<dbReference type="OrthoDB" id="1111193at2759"/>
<proteinExistence type="predicted"/>
<protein>
    <recommendedName>
        <fullName evidence="3">RNI-like protein</fullName>
    </recommendedName>
</protein>
<dbReference type="SUPFAM" id="SSF52047">
    <property type="entry name" value="RNI-like"/>
    <property type="match status" value="1"/>
</dbReference>
<dbReference type="EMBL" id="KV784372">
    <property type="protein sequence ID" value="OEU10376.1"/>
    <property type="molecule type" value="Genomic_DNA"/>
</dbReference>
<sequence length="431" mass="49375">MNEVEAEADTTDADAEQRRIVAQCMPHVPDNMNIKEGYILMNMLYQVGILSDYLADLDNIDYENVEFKDYFDFNKESDIMIDPETGKITFLRLEMKNDVANNDRVPSIIDQFQSLERLFLMNCGLLTMELGNLPLLKRICFYECTSTMFENVPEGLQLSSIKEVIIHSASSTTFESNLSSFLKIFSNTLEELKFYHMTPEDSDEILHVLQNDDLCFRHSLTTIEMRWCQLTEDNLKLMLFEILGRFPNLHTLDITGNNIESLIVIGDGIKHRIKHGPLIPDNKLRKLNLSKNPIMLQICGDGVFFDFGVVDDDDDDAELDDESEDGGGETDALVTLLDTFNGISNVCANASSYQEYKPKIEYKLRINLAGRKELMDRPTMNRALWPLILERAYSNSSEIYMYVRNGRDTVTINQEVESKKCASGLFYLLKE</sequence>